<name>A0AAD6XI92_9AGAR</name>
<feature type="compositionally biased region" description="Low complexity" evidence="1">
    <location>
        <begin position="147"/>
        <end position="177"/>
    </location>
</feature>
<reference evidence="2" key="1">
    <citation type="submission" date="2023-03" db="EMBL/GenBank/DDBJ databases">
        <title>Massive genome expansion in bonnet fungi (Mycena s.s.) driven by repeated elements and novel gene families across ecological guilds.</title>
        <authorList>
            <consortium name="Lawrence Berkeley National Laboratory"/>
            <person name="Harder C.B."/>
            <person name="Miyauchi S."/>
            <person name="Viragh M."/>
            <person name="Kuo A."/>
            <person name="Thoen E."/>
            <person name="Andreopoulos B."/>
            <person name="Lu D."/>
            <person name="Skrede I."/>
            <person name="Drula E."/>
            <person name="Henrissat B."/>
            <person name="Morin E."/>
            <person name="Kohler A."/>
            <person name="Barry K."/>
            <person name="LaButti K."/>
            <person name="Morin E."/>
            <person name="Salamov A."/>
            <person name="Lipzen A."/>
            <person name="Mereny Z."/>
            <person name="Hegedus B."/>
            <person name="Baldrian P."/>
            <person name="Stursova M."/>
            <person name="Weitz H."/>
            <person name="Taylor A."/>
            <person name="Grigoriev I.V."/>
            <person name="Nagy L.G."/>
            <person name="Martin F."/>
            <person name="Kauserud H."/>
        </authorList>
    </citation>
    <scope>NUCLEOTIDE SEQUENCE</scope>
    <source>
        <strain evidence="2">CBHHK173m</strain>
    </source>
</reference>
<feature type="region of interest" description="Disordered" evidence="1">
    <location>
        <begin position="21"/>
        <end position="46"/>
    </location>
</feature>
<sequence>MISSGEFPAVHRVAVRVRSARLAPHTSPSPQIATRARGAGLSSPPLQPLARSTVLVGLAPRTSPPLGACPRQRAFPARPCARWSCADERPLPVGLAARTSRLAPPRLTPPTTRALNPTIPASNTLRSACDPTLEKHMFAADSRLASGAVSHGGHSSPAVATPASAASAPPVASLPSRALPPAPRSPEQHTAAALSPHPVIYLPTYELPSPPARCARSRVAQSLHAPNCAGRPFPSTSPSRAVHPDSRVRRRVQHSRPPLRARLCHCTAPFRIGPSTQPAIPRAAVSPTPLSSRARESTTRPLPVCFARHHARESGRQSRSPKPLASASRIARVLRRRLRTRELHPACPQMHAIRRRKPCPGAPRVQPAPTVARARGDLRSPSAAFVWCDAHVRALPRARAYAARPPCGSTPRTPPVFASTRFRAWGTRRLPHPVPLLPPSPVLAFLRGTSACSPSAAPV</sequence>
<comment type="caution">
    <text evidence="2">The sequence shown here is derived from an EMBL/GenBank/DDBJ whole genome shotgun (WGS) entry which is preliminary data.</text>
</comment>
<gene>
    <name evidence="2" type="ORF">B0H15DRAFT_957669</name>
</gene>
<accession>A0AAD6XI92</accession>
<evidence type="ECO:0000256" key="1">
    <source>
        <dbReference type="SAM" id="MobiDB-lite"/>
    </source>
</evidence>
<keyword evidence="3" id="KW-1185">Reference proteome</keyword>
<feature type="region of interest" description="Disordered" evidence="1">
    <location>
        <begin position="147"/>
        <end position="191"/>
    </location>
</feature>
<feature type="region of interest" description="Disordered" evidence="1">
    <location>
        <begin position="226"/>
        <end position="255"/>
    </location>
</feature>
<protein>
    <submittedName>
        <fullName evidence="2">Uncharacterized protein</fullName>
    </submittedName>
</protein>
<feature type="compositionally biased region" description="Low complexity" evidence="1">
    <location>
        <begin position="102"/>
        <end position="118"/>
    </location>
</feature>
<dbReference type="EMBL" id="JARJCN010000129">
    <property type="protein sequence ID" value="KAJ7070412.1"/>
    <property type="molecule type" value="Genomic_DNA"/>
</dbReference>
<evidence type="ECO:0000313" key="2">
    <source>
        <dbReference type="EMBL" id="KAJ7070412.1"/>
    </source>
</evidence>
<organism evidence="2 3">
    <name type="scientific">Mycena belliarum</name>
    <dbReference type="NCBI Taxonomy" id="1033014"/>
    <lineage>
        <taxon>Eukaryota</taxon>
        <taxon>Fungi</taxon>
        <taxon>Dikarya</taxon>
        <taxon>Basidiomycota</taxon>
        <taxon>Agaricomycotina</taxon>
        <taxon>Agaricomycetes</taxon>
        <taxon>Agaricomycetidae</taxon>
        <taxon>Agaricales</taxon>
        <taxon>Marasmiineae</taxon>
        <taxon>Mycenaceae</taxon>
        <taxon>Mycena</taxon>
    </lineage>
</organism>
<evidence type="ECO:0000313" key="3">
    <source>
        <dbReference type="Proteomes" id="UP001222325"/>
    </source>
</evidence>
<proteinExistence type="predicted"/>
<feature type="region of interest" description="Disordered" evidence="1">
    <location>
        <begin position="309"/>
        <end position="328"/>
    </location>
</feature>
<dbReference type="Proteomes" id="UP001222325">
    <property type="component" value="Unassembled WGS sequence"/>
</dbReference>
<feature type="region of interest" description="Disordered" evidence="1">
    <location>
        <begin position="102"/>
        <end position="123"/>
    </location>
</feature>
<dbReference type="AlphaFoldDB" id="A0AAD6XI92"/>
<feature type="region of interest" description="Disordered" evidence="1">
    <location>
        <begin position="275"/>
        <end position="299"/>
    </location>
</feature>